<dbReference type="EMBL" id="BLXT01002393">
    <property type="protein sequence ID" value="GFN93984.1"/>
    <property type="molecule type" value="Genomic_DNA"/>
</dbReference>
<sequence length="96" mass="10949">MVGSIEGLCDALVTADMIILAWEFLPSEETASNNNMSEYLKQIKTMKEKYHRSRKTFGSHQISFQIGRYELATGGPSRFQGKRTNASRIQSTQFRK</sequence>
<dbReference type="AlphaFoldDB" id="A0AAV3ZHD3"/>
<keyword evidence="3" id="KW-1185">Reference proteome</keyword>
<gene>
    <name evidence="2" type="ORF">PoB_002049000</name>
</gene>
<accession>A0AAV3ZHD3</accession>
<evidence type="ECO:0000313" key="2">
    <source>
        <dbReference type="EMBL" id="GFN93984.1"/>
    </source>
</evidence>
<evidence type="ECO:0000256" key="1">
    <source>
        <dbReference type="SAM" id="MobiDB-lite"/>
    </source>
</evidence>
<name>A0AAV3ZHD3_9GAST</name>
<organism evidence="2 3">
    <name type="scientific">Plakobranchus ocellatus</name>
    <dbReference type="NCBI Taxonomy" id="259542"/>
    <lineage>
        <taxon>Eukaryota</taxon>
        <taxon>Metazoa</taxon>
        <taxon>Spiralia</taxon>
        <taxon>Lophotrochozoa</taxon>
        <taxon>Mollusca</taxon>
        <taxon>Gastropoda</taxon>
        <taxon>Heterobranchia</taxon>
        <taxon>Euthyneura</taxon>
        <taxon>Panpulmonata</taxon>
        <taxon>Sacoglossa</taxon>
        <taxon>Placobranchoidea</taxon>
        <taxon>Plakobranchidae</taxon>
        <taxon>Plakobranchus</taxon>
    </lineage>
</organism>
<evidence type="ECO:0000313" key="3">
    <source>
        <dbReference type="Proteomes" id="UP000735302"/>
    </source>
</evidence>
<feature type="region of interest" description="Disordered" evidence="1">
    <location>
        <begin position="74"/>
        <end position="96"/>
    </location>
</feature>
<dbReference type="Proteomes" id="UP000735302">
    <property type="component" value="Unassembled WGS sequence"/>
</dbReference>
<comment type="caution">
    <text evidence="2">The sequence shown here is derived from an EMBL/GenBank/DDBJ whole genome shotgun (WGS) entry which is preliminary data.</text>
</comment>
<reference evidence="2 3" key="1">
    <citation type="journal article" date="2021" name="Elife">
        <title>Chloroplast acquisition without the gene transfer in kleptoplastic sea slugs, Plakobranchus ocellatus.</title>
        <authorList>
            <person name="Maeda T."/>
            <person name="Takahashi S."/>
            <person name="Yoshida T."/>
            <person name="Shimamura S."/>
            <person name="Takaki Y."/>
            <person name="Nagai Y."/>
            <person name="Toyoda A."/>
            <person name="Suzuki Y."/>
            <person name="Arimoto A."/>
            <person name="Ishii H."/>
            <person name="Satoh N."/>
            <person name="Nishiyama T."/>
            <person name="Hasebe M."/>
            <person name="Maruyama T."/>
            <person name="Minagawa J."/>
            <person name="Obokata J."/>
            <person name="Shigenobu S."/>
        </authorList>
    </citation>
    <scope>NUCLEOTIDE SEQUENCE [LARGE SCALE GENOMIC DNA]</scope>
</reference>
<feature type="compositionally biased region" description="Polar residues" evidence="1">
    <location>
        <begin position="82"/>
        <end position="96"/>
    </location>
</feature>
<proteinExistence type="predicted"/>
<protein>
    <submittedName>
        <fullName evidence="2">Uncharacterized protein</fullName>
    </submittedName>
</protein>